<feature type="transmembrane region" description="Helical" evidence="5">
    <location>
        <begin position="314"/>
        <end position="333"/>
    </location>
</feature>
<keyword evidence="8" id="KW-1185">Reference proteome</keyword>
<dbReference type="RefSeq" id="WP_106186448.1">
    <property type="nucleotide sequence ID" value="NZ_PVTF01000002.1"/>
</dbReference>
<feature type="transmembrane region" description="Helical" evidence="5">
    <location>
        <begin position="146"/>
        <end position="164"/>
    </location>
</feature>
<dbReference type="Proteomes" id="UP000239494">
    <property type="component" value="Unassembled WGS sequence"/>
</dbReference>
<dbReference type="CDD" id="cd17393">
    <property type="entry name" value="MFS_MosC_like"/>
    <property type="match status" value="1"/>
</dbReference>
<sequence>MSTAAPTGTAPDRRLRLARAAVAALFLTNGALFANVVPRYPEVKASLGLSNAVLGTALAGFPLGALVAGLLAATAIRRFRSARVAAPGIVLLAASTLLIPLAPNWVVLAAALFVVGALDAVVDVAQNVHGLRVQRLYGRSIVNSYHGVWSIGAVLGGLMGSAAAGLHVPLALHLGVSAGLFSLVAAVAYRFLLPGHDDAERTEEADVVTPAGLRAFTGPAVKVLAALGILAACGALVEDAGSSWGAIYLSGDLRTSAATAGLAFVALQVAMTIGRLTGDRAVDRFGQRTVVRAGGAFAAVGMGLALAVPTVGTALAGFALAGLGVATLVPAAMHSADEVPGLPSGVGLTVVSWLLRVGFLLSPPIVGLVADLAGLRVGLLSVVFAGLVTVLLSRVLVDRTESA</sequence>
<evidence type="ECO:0000256" key="2">
    <source>
        <dbReference type="ARBA" id="ARBA00022692"/>
    </source>
</evidence>
<dbReference type="GO" id="GO:0005886">
    <property type="term" value="C:plasma membrane"/>
    <property type="evidence" value="ECO:0007669"/>
    <property type="project" value="UniProtKB-SubCell"/>
</dbReference>
<feature type="transmembrane region" description="Helical" evidence="5">
    <location>
        <begin position="84"/>
        <end position="101"/>
    </location>
</feature>
<dbReference type="SUPFAM" id="SSF103473">
    <property type="entry name" value="MFS general substrate transporter"/>
    <property type="match status" value="1"/>
</dbReference>
<dbReference type="Pfam" id="PF07690">
    <property type="entry name" value="MFS_1"/>
    <property type="match status" value="2"/>
</dbReference>
<keyword evidence="2 5" id="KW-0812">Transmembrane</keyword>
<feature type="transmembrane region" description="Helical" evidence="5">
    <location>
        <begin position="20"/>
        <end position="40"/>
    </location>
</feature>
<comment type="subcellular location">
    <subcellularLocation>
        <location evidence="1">Cell membrane</location>
        <topology evidence="1">Multi-pass membrane protein</topology>
    </subcellularLocation>
</comment>
<evidence type="ECO:0000313" key="7">
    <source>
        <dbReference type="EMBL" id="PRY44868.1"/>
    </source>
</evidence>
<dbReference type="GO" id="GO:0022857">
    <property type="term" value="F:transmembrane transporter activity"/>
    <property type="evidence" value="ECO:0007669"/>
    <property type="project" value="InterPro"/>
</dbReference>
<feature type="transmembrane region" description="Helical" evidence="5">
    <location>
        <begin position="107"/>
        <end position="125"/>
    </location>
</feature>
<dbReference type="InterPro" id="IPR036259">
    <property type="entry name" value="MFS_trans_sf"/>
</dbReference>
<keyword evidence="4 5" id="KW-0472">Membrane</keyword>
<feature type="transmembrane region" description="Helical" evidence="5">
    <location>
        <begin position="170"/>
        <end position="192"/>
    </location>
</feature>
<dbReference type="InterPro" id="IPR020846">
    <property type="entry name" value="MFS_dom"/>
</dbReference>
<feature type="domain" description="Major facilitator superfamily (MFS) profile" evidence="6">
    <location>
        <begin position="220"/>
        <end position="403"/>
    </location>
</feature>
<feature type="transmembrane region" description="Helical" evidence="5">
    <location>
        <begin position="52"/>
        <end position="72"/>
    </location>
</feature>
<feature type="transmembrane region" description="Helical" evidence="5">
    <location>
        <begin position="213"/>
        <end position="237"/>
    </location>
</feature>
<feature type="transmembrane region" description="Helical" evidence="5">
    <location>
        <begin position="377"/>
        <end position="397"/>
    </location>
</feature>
<evidence type="ECO:0000313" key="8">
    <source>
        <dbReference type="Proteomes" id="UP000239494"/>
    </source>
</evidence>
<name>A0A2T0TGX7_9PSEU</name>
<dbReference type="OrthoDB" id="151222at2"/>
<evidence type="ECO:0000256" key="1">
    <source>
        <dbReference type="ARBA" id="ARBA00004651"/>
    </source>
</evidence>
<dbReference type="PANTHER" id="PTHR23514">
    <property type="entry name" value="BYPASS OF STOP CODON PROTEIN 6"/>
    <property type="match status" value="1"/>
</dbReference>
<dbReference type="Gene3D" id="1.20.1250.20">
    <property type="entry name" value="MFS general substrate transporter like domains"/>
    <property type="match status" value="2"/>
</dbReference>
<accession>A0A2T0TGX7</accession>
<keyword evidence="3 5" id="KW-1133">Transmembrane helix</keyword>
<evidence type="ECO:0000256" key="4">
    <source>
        <dbReference type="ARBA" id="ARBA00023136"/>
    </source>
</evidence>
<feature type="transmembrane region" description="Helical" evidence="5">
    <location>
        <begin position="257"/>
        <end position="277"/>
    </location>
</feature>
<dbReference type="EMBL" id="PVTF01000002">
    <property type="protein sequence ID" value="PRY44868.1"/>
    <property type="molecule type" value="Genomic_DNA"/>
</dbReference>
<dbReference type="PROSITE" id="PS50850">
    <property type="entry name" value="MFS"/>
    <property type="match status" value="1"/>
</dbReference>
<feature type="transmembrane region" description="Helical" evidence="5">
    <location>
        <begin position="345"/>
        <end position="365"/>
    </location>
</feature>
<comment type="caution">
    <text evidence="7">The sequence shown here is derived from an EMBL/GenBank/DDBJ whole genome shotgun (WGS) entry which is preliminary data.</text>
</comment>
<dbReference type="InterPro" id="IPR011701">
    <property type="entry name" value="MFS"/>
</dbReference>
<dbReference type="InterPro" id="IPR051788">
    <property type="entry name" value="MFS_Transporter"/>
</dbReference>
<evidence type="ECO:0000256" key="3">
    <source>
        <dbReference type="ARBA" id="ARBA00022989"/>
    </source>
</evidence>
<gene>
    <name evidence="7" type="ORF">CLV43_102433</name>
</gene>
<reference evidence="7 8" key="1">
    <citation type="submission" date="2018-03" db="EMBL/GenBank/DDBJ databases">
        <title>Genomic Encyclopedia of Archaeal and Bacterial Type Strains, Phase II (KMG-II): from individual species to whole genera.</title>
        <authorList>
            <person name="Goeker M."/>
        </authorList>
    </citation>
    <scope>NUCLEOTIDE SEQUENCE [LARGE SCALE GENOMIC DNA]</scope>
    <source>
        <strain evidence="7 8">DSM 44720</strain>
    </source>
</reference>
<proteinExistence type="predicted"/>
<organism evidence="7 8">
    <name type="scientific">Umezawaea tangerina</name>
    <dbReference type="NCBI Taxonomy" id="84725"/>
    <lineage>
        <taxon>Bacteria</taxon>
        <taxon>Bacillati</taxon>
        <taxon>Actinomycetota</taxon>
        <taxon>Actinomycetes</taxon>
        <taxon>Pseudonocardiales</taxon>
        <taxon>Pseudonocardiaceae</taxon>
        <taxon>Umezawaea</taxon>
    </lineage>
</organism>
<dbReference type="AlphaFoldDB" id="A0A2T0TGX7"/>
<evidence type="ECO:0000256" key="5">
    <source>
        <dbReference type="SAM" id="Phobius"/>
    </source>
</evidence>
<dbReference type="PANTHER" id="PTHR23514:SF13">
    <property type="entry name" value="INNER MEMBRANE PROTEIN YBJJ"/>
    <property type="match status" value="1"/>
</dbReference>
<evidence type="ECO:0000259" key="6">
    <source>
        <dbReference type="PROSITE" id="PS50850"/>
    </source>
</evidence>
<protein>
    <submittedName>
        <fullName evidence="7">Fucose permease</fullName>
    </submittedName>
</protein>